<gene>
    <name evidence="2" type="ORF">ATK86_2348</name>
</gene>
<dbReference type="Proteomes" id="UP000233766">
    <property type="component" value="Unassembled WGS sequence"/>
</dbReference>
<sequence length="98" mass="10462">MWCESTPVAISRAHQFYGSSVTNSPDPASPAPRRSGDRLLHVALVLFGIGILAVIGIFVTPIVSDSDPGLWLYGLAMLAPVGFLLALVFALRSGRRAR</sequence>
<dbReference type="AlphaFoldDB" id="A0A2N3V8P9"/>
<protein>
    <submittedName>
        <fullName evidence="2">Uncharacterized protein</fullName>
    </submittedName>
</protein>
<feature type="transmembrane region" description="Helical" evidence="1">
    <location>
        <begin position="39"/>
        <end position="64"/>
    </location>
</feature>
<keyword evidence="3" id="KW-1185">Reference proteome</keyword>
<evidence type="ECO:0000313" key="3">
    <source>
        <dbReference type="Proteomes" id="UP000233766"/>
    </source>
</evidence>
<dbReference type="EMBL" id="PJMW01000002">
    <property type="protein sequence ID" value="PKV77994.1"/>
    <property type="molecule type" value="Genomic_DNA"/>
</dbReference>
<keyword evidence="1" id="KW-0472">Membrane</keyword>
<evidence type="ECO:0000313" key="2">
    <source>
        <dbReference type="EMBL" id="PKV77994.1"/>
    </source>
</evidence>
<comment type="caution">
    <text evidence="2">The sequence shown here is derived from an EMBL/GenBank/DDBJ whole genome shotgun (WGS) entry which is preliminary data.</text>
</comment>
<name>A0A2N3V8P9_9NOCA</name>
<keyword evidence="1" id="KW-1133">Transmembrane helix</keyword>
<organism evidence="2 3">
    <name type="scientific">Nocardia fluminea</name>
    <dbReference type="NCBI Taxonomy" id="134984"/>
    <lineage>
        <taxon>Bacteria</taxon>
        <taxon>Bacillati</taxon>
        <taxon>Actinomycetota</taxon>
        <taxon>Actinomycetes</taxon>
        <taxon>Mycobacteriales</taxon>
        <taxon>Nocardiaceae</taxon>
        <taxon>Nocardia</taxon>
    </lineage>
</organism>
<feature type="transmembrane region" description="Helical" evidence="1">
    <location>
        <begin position="70"/>
        <end position="91"/>
    </location>
</feature>
<proteinExistence type="predicted"/>
<accession>A0A2N3V8P9</accession>
<keyword evidence="1" id="KW-0812">Transmembrane</keyword>
<evidence type="ECO:0000256" key="1">
    <source>
        <dbReference type="SAM" id="Phobius"/>
    </source>
</evidence>
<reference evidence="2 3" key="1">
    <citation type="submission" date="2017-12" db="EMBL/GenBank/DDBJ databases">
        <title>Sequencing the genomes of 1000 Actinobacteria strains.</title>
        <authorList>
            <person name="Klenk H.-P."/>
        </authorList>
    </citation>
    <scope>NUCLEOTIDE SEQUENCE [LARGE SCALE GENOMIC DNA]</scope>
    <source>
        <strain evidence="2 3">DSM 44489</strain>
    </source>
</reference>